<sequence>MLSSALFFKDTAGEFNTMGGDSANLGFRQRQKLSAESKALDLIGPLHMDIASQARLIPNGVDVRIRLLRNKSDFALMSSVPDCKIIIESASLFIRKVNVAPSILIAQEKALEHGSMKLPIRRVDVRTFSLAPGLQSVTIPNAFIGSLPSRLILGFVANDALNGNLAKNPFNFSHYTLSYLSVSDGNRMYLAKPYTPDFGSNSYARSYLSLFTDLNRYHNFQNININYVEYKDGYALHAIELTPDFASNESHTSIIKNGNISIELKFNAALT</sequence>
<dbReference type="GO" id="GO:0009263">
    <property type="term" value="P:deoxyribonucleotide biosynthetic process"/>
    <property type="evidence" value="ECO:0007669"/>
    <property type="project" value="InterPro"/>
</dbReference>
<dbReference type="GO" id="GO:0004748">
    <property type="term" value="F:ribonucleoside-diphosphate reductase activity, thioredoxin disulfide as acceptor"/>
    <property type="evidence" value="ECO:0007669"/>
    <property type="project" value="TreeGrafter"/>
</dbReference>
<comment type="caution">
    <text evidence="1">The sequence shown here is derived from an EMBL/GenBank/DDBJ whole genome shotgun (WGS) entry which is preliminary data.</text>
</comment>
<accession>A0A4Y2FB85</accession>
<protein>
    <submittedName>
        <fullName evidence="1">Uncharacterized protein</fullName>
    </submittedName>
</protein>
<feature type="non-terminal residue" evidence="1">
    <location>
        <position position="271"/>
    </location>
</feature>
<dbReference type="InterPro" id="IPR000358">
    <property type="entry name" value="RNR_small_fam"/>
</dbReference>
<dbReference type="PANTHER" id="PTHR23409">
    <property type="entry name" value="RIBONUCLEOSIDE-DIPHOSPHATE REDUCTASE SMALL CHAIN"/>
    <property type="match status" value="1"/>
</dbReference>
<organism evidence="1 2">
    <name type="scientific">Araneus ventricosus</name>
    <name type="common">Orbweaver spider</name>
    <name type="synonym">Epeira ventricosa</name>
    <dbReference type="NCBI Taxonomy" id="182803"/>
    <lineage>
        <taxon>Eukaryota</taxon>
        <taxon>Metazoa</taxon>
        <taxon>Ecdysozoa</taxon>
        <taxon>Arthropoda</taxon>
        <taxon>Chelicerata</taxon>
        <taxon>Arachnida</taxon>
        <taxon>Araneae</taxon>
        <taxon>Araneomorphae</taxon>
        <taxon>Entelegynae</taxon>
        <taxon>Araneoidea</taxon>
        <taxon>Araneidae</taxon>
        <taxon>Araneus</taxon>
    </lineage>
</organism>
<dbReference type="GO" id="GO:0005829">
    <property type="term" value="C:cytosol"/>
    <property type="evidence" value="ECO:0007669"/>
    <property type="project" value="TreeGrafter"/>
</dbReference>
<reference evidence="1 2" key="1">
    <citation type="journal article" date="2019" name="Sci. Rep.">
        <title>Orb-weaving spider Araneus ventricosus genome elucidates the spidroin gene catalogue.</title>
        <authorList>
            <person name="Kono N."/>
            <person name="Nakamura H."/>
            <person name="Ohtoshi R."/>
            <person name="Moran D.A.P."/>
            <person name="Shinohara A."/>
            <person name="Yoshida Y."/>
            <person name="Fujiwara M."/>
            <person name="Mori M."/>
            <person name="Tomita M."/>
            <person name="Arakawa K."/>
        </authorList>
    </citation>
    <scope>NUCLEOTIDE SEQUENCE [LARGE SCALE GENOMIC DNA]</scope>
</reference>
<dbReference type="AlphaFoldDB" id="A0A4Y2FB85"/>
<dbReference type="EMBL" id="BGPR01249318">
    <property type="protein sequence ID" value="GBM36854.1"/>
    <property type="molecule type" value="Genomic_DNA"/>
</dbReference>
<evidence type="ECO:0000313" key="2">
    <source>
        <dbReference type="Proteomes" id="UP000499080"/>
    </source>
</evidence>
<gene>
    <name evidence="1" type="ORF">AVEN_118312_1</name>
</gene>
<dbReference type="Proteomes" id="UP000499080">
    <property type="component" value="Unassembled WGS sequence"/>
</dbReference>
<dbReference type="PANTHER" id="PTHR23409:SF21">
    <property type="entry name" value="CAPSID PROTEIN"/>
    <property type="match status" value="1"/>
</dbReference>
<dbReference type="OrthoDB" id="6693376at2759"/>
<keyword evidence="2" id="KW-1185">Reference proteome</keyword>
<proteinExistence type="predicted"/>
<name>A0A4Y2FB85_ARAVE</name>
<evidence type="ECO:0000313" key="1">
    <source>
        <dbReference type="EMBL" id="GBM36854.1"/>
    </source>
</evidence>